<dbReference type="EMBL" id="JAJGMW010000020">
    <property type="protein sequence ID" value="MCC4213836.1"/>
    <property type="molecule type" value="Genomic_DNA"/>
</dbReference>
<name>A0ABS8GVJ5_9FLAO</name>
<dbReference type="Proteomes" id="UP001197770">
    <property type="component" value="Unassembled WGS sequence"/>
</dbReference>
<evidence type="ECO:0000313" key="2">
    <source>
        <dbReference type="EMBL" id="MCC4213836.1"/>
    </source>
</evidence>
<accession>A0ABS8GVJ5</accession>
<feature type="domain" description="Antitoxin Xre/MbcA/ParS-like toxin-binding" evidence="1">
    <location>
        <begin position="85"/>
        <end position="134"/>
    </location>
</feature>
<comment type="caution">
    <text evidence="2">The sequence shown here is derived from an EMBL/GenBank/DDBJ whole genome shotgun (WGS) entry which is preliminary data.</text>
</comment>
<organism evidence="2 3">
    <name type="scientific">Leeuwenhoekiella parthenopeia</name>
    <dbReference type="NCBI Taxonomy" id="2890320"/>
    <lineage>
        <taxon>Bacteria</taxon>
        <taxon>Pseudomonadati</taxon>
        <taxon>Bacteroidota</taxon>
        <taxon>Flavobacteriia</taxon>
        <taxon>Flavobacteriales</taxon>
        <taxon>Flavobacteriaceae</taxon>
        <taxon>Leeuwenhoekiella</taxon>
    </lineage>
</organism>
<evidence type="ECO:0000313" key="3">
    <source>
        <dbReference type="Proteomes" id="UP001197770"/>
    </source>
</evidence>
<gene>
    <name evidence="2" type="ORF">LLW17_13980</name>
</gene>
<sequence length="137" mass="15772">MSYTEFDKTPLALNEAAVIYYLEHTVVDVATLDKLREMAHFNEAEIAEWLNVNVKTLRNYKSNHTVIKDHVQEKIVLLIALFNHGKAVFGSFEAFSDWLKKPNFFFDKKAPSSFLNTYSGTKFIDNRLTGMEFGDNV</sequence>
<evidence type="ECO:0000259" key="1">
    <source>
        <dbReference type="Pfam" id="PF09722"/>
    </source>
</evidence>
<dbReference type="InterPro" id="IPR024467">
    <property type="entry name" value="Xre/MbcA/ParS-like_toxin-bd"/>
</dbReference>
<proteinExistence type="predicted"/>
<dbReference type="RefSeq" id="WP_228230910.1">
    <property type="nucleotide sequence ID" value="NZ_JAJGMW010000020.1"/>
</dbReference>
<reference evidence="2 3" key="1">
    <citation type="submission" date="2021-11" db="EMBL/GenBank/DDBJ databases">
        <title>Seasonal and diel survey of microbial diversity of the Tyrrhenian coast.</title>
        <authorList>
            <person name="Gattoni G."/>
            <person name="Corral P."/>
        </authorList>
    </citation>
    <scope>NUCLEOTIDE SEQUENCE [LARGE SCALE GENOMIC DNA]</scope>
    <source>
        <strain evidence="2 3">Mr9</strain>
    </source>
</reference>
<dbReference type="Pfam" id="PF09722">
    <property type="entry name" value="Xre_MbcA_ParS_C"/>
    <property type="match status" value="1"/>
</dbReference>
<protein>
    <submittedName>
        <fullName evidence="2">MbcA/ParS/Xre antitoxin family protein</fullName>
    </submittedName>
</protein>
<keyword evidence="3" id="KW-1185">Reference proteome</keyword>